<dbReference type="EMBL" id="JANRHA010000005">
    <property type="protein sequence ID" value="MDG3014744.1"/>
    <property type="molecule type" value="Genomic_DNA"/>
</dbReference>
<comment type="caution">
    <text evidence="2">The sequence shown here is derived from an EMBL/GenBank/DDBJ whole genome shotgun (WGS) entry which is preliminary data.</text>
</comment>
<accession>A0A9X4M0V5</accession>
<dbReference type="AlphaFoldDB" id="A0A9X4M0V5"/>
<feature type="signal peptide" evidence="1">
    <location>
        <begin position="1"/>
        <end position="29"/>
    </location>
</feature>
<evidence type="ECO:0000313" key="3">
    <source>
        <dbReference type="Proteomes" id="UP001152755"/>
    </source>
</evidence>
<gene>
    <name evidence="2" type="ORF">NVS88_09265</name>
</gene>
<evidence type="ECO:0000313" key="2">
    <source>
        <dbReference type="EMBL" id="MDG3014744.1"/>
    </source>
</evidence>
<keyword evidence="1" id="KW-0732">Signal</keyword>
<name>A0A9X4M0V5_9ACTN</name>
<feature type="chain" id="PRO_5040823683" description="Secreted protein" evidence="1">
    <location>
        <begin position="30"/>
        <end position="161"/>
    </location>
</feature>
<reference evidence="2" key="1">
    <citation type="submission" date="2022-08" db="EMBL/GenBank/DDBJ databases">
        <title>Genome analysis of Corynebacteriales strain.</title>
        <authorList>
            <person name="Lee S.D."/>
        </authorList>
    </citation>
    <scope>NUCLEOTIDE SEQUENCE</scope>
    <source>
        <strain evidence="2">D3-21</strain>
    </source>
</reference>
<evidence type="ECO:0000256" key="1">
    <source>
        <dbReference type="SAM" id="SignalP"/>
    </source>
</evidence>
<sequence>MRKFDPRKAAAAVAVAAAVPVLFAGAAHADTPGTVYFSDGIFNCSIDDAGVVGCDLTSPSNYMSINLGSGSSDLTVPFPVDEVVIDVPWAPAHPAFDIGTPHTLPGGNPDISTVGHPSGTGPTAGVQVSHAGSSCQTGFHGSFSCDAMGHSFTYYEIITAN</sequence>
<evidence type="ECO:0008006" key="4">
    <source>
        <dbReference type="Google" id="ProtNLM"/>
    </source>
</evidence>
<proteinExistence type="predicted"/>
<keyword evidence="3" id="KW-1185">Reference proteome</keyword>
<dbReference type="RefSeq" id="WP_332519749.1">
    <property type="nucleotide sequence ID" value="NZ_JANRHA010000005.1"/>
</dbReference>
<protein>
    <recommendedName>
        <fullName evidence="4">Secreted protein</fullName>
    </recommendedName>
</protein>
<organism evidence="2 3">
    <name type="scientific">Speluncibacter jeojiensis</name>
    <dbReference type="NCBI Taxonomy" id="2710754"/>
    <lineage>
        <taxon>Bacteria</taxon>
        <taxon>Bacillati</taxon>
        <taxon>Actinomycetota</taxon>
        <taxon>Actinomycetes</taxon>
        <taxon>Mycobacteriales</taxon>
        <taxon>Speluncibacteraceae</taxon>
        <taxon>Speluncibacter</taxon>
    </lineage>
</organism>
<dbReference type="Proteomes" id="UP001152755">
    <property type="component" value="Unassembled WGS sequence"/>
</dbReference>